<evidence type="ECO:0000313" key="14">
    <source>
        <dbReference type="Proteomes" id="UP000195602"/>
    </source>
</evidence>
<feature type="transmembrane region" description="Helical" evidence="10">
    <location>
        <begin position="210"/>
        <end position="227"/>
    </location>
</feature>
<dbReference type="PANTHER" id="PTHR30540:SF83">
    <property type="entry name" value="K+ POTASSIUM TRANSPORTER"/>
    <property type="match status" value="1"/>
</dbReference>
<feature type="domain" description="K+ potassium transporter integral membrane" evidence="11">
    <location>
        <begin position="39"/>
        <end position="532"/>
    </location>
</feature>
<dbReference type="InterPro" id="IPR053952">
    <property type="entry name" value="K_trans_C"/>
</dbReference>
<evidence type="ECO:0000256" key="5">
    <source>
        <dbReference type="ARBA" id="ARBA00022958"/>
    </source>
</evidence>
<evidence type="ECO:0000313" key="13">
    <source>
        <dbReference type="EMBL" id="OVF10943.1"/>
    </source>
</evidence>
<accession>A0AA91Q486</accession>
<comment type="caution">
    <text evidence="13">The sequence shown here is derived from an EMBL/GenBank/DDBJ whole genome shotgun (WGS) entry which is preliminary data.</text>
</comment>
<evidence type="ECO:0000256" key="3">
    <source>
        <dbReference type="ARBA" id="ARBA00022538"/>
    </source>
</evidence>
<protein>
    <submittedName>
        <fullName evidence="13">High affinity potassium transporter</fullName>
    </submittedName>
</protein>
<evidence type="ECO:0000256" key="1">
    <source>
        <dbReference type="ARBA" id="ARBA00004141"/>
    </source>
</evidence>
<reference evidence="13 14" key="1">
    <citation type="submission" date="2017-04" db="EMBL/GenBank/DDBJ databases">
        <title>Draft genome of the yeast Clavispora lusitaniae type strain CBS 6936.</title>
        <authorList>
            <person name="Durrens P."/>
            <person name="Klopp C."/>
            <person name="Biteau N."/>
            <person name="Fitton-Ouhabi V."/>
            <person name="Dementhon K."/>
            <person name="Accoceberry I."/>
            <person name="Sherman D.J."/>
            <person name="Noel T."/>
        </authorList>
    </citation>
    <scope>NUCLEOTIDE SEQUENCE [LARGE SCALE GENOMIC DNA]</scope>
    <source>
        <strain evidence="13 14">CBS 6936</strain>
    </source>
</reference>
<gene>
    <name evidence="13" type="ORF">A9F13_01g03839</name>
</gene>
<feature type="transmembrane region" description="Helical" evidence="10">
    <location>
        <begin position="354"/>
        <end position="387"/>
    </location>
</feature>
<feature type="transmembrane region" description="Helical" evidence="10">
    <location>
        <begin position="439"/>
        <end position="459"/>
    </location>
</feature>
<sequence>MSSKSTETPRMSDDEEAHTSVEEIESPVTKQSYKEILMLAFSSLGAIYGDIGTSPLYVLNSIKYPHATPTEEDIFGGISIIFYLFIIIVLAKYAFVVLTYGPNEGEGGQIAIYAKIARHLHFGPKGVIIPGSPQRSDLELLKRVETTNSFMSSKSQGGWKKKPSVIKFISAFTLIVCFLGCALVISDGLLTPTTSVLSAVAGIQVAKPSFSHVLAVSEVILVFLFFIQQFGSATISYFFAPIIAVWLVGLIICGAINISHHPSVLKSLSPHYAIRLLKRSGVDAFGGSMLAITGTEAMFADLGHFGKVPTQIGISTVLFALIITYLGQGAYVIKHPESLPNVFYESIPGGTNSWFYWIMFVLAILSTIIASQALILGVFSILSQMINLDCFPKLRVVHVSSSYVGKVYIPMANLLLLIGVCATTAGFKNSNNVTAAYGLGISLDFLLTSLLLMVCFVYVYEYQWWVSAIYCLIFVPLEVCIIISNIKKVPHGGWFPLMMCAIFFSIFAFWRYCRSKTVEKQLTSRVRITDIFPLLKGKPASTVVDLGHKSYVDSTDISMNEADLSERETVEDEPNQDVKFDERSPFKLVSTNYGNVELSTKPGVAIIYSDNPYNDLSSPNSVPGVYERIVRSCASIPSVVIFCTIRVLSIPTVASEDRILVGATKIPGHYNCILRFGFMEQRVSDETLSQEILRQFPEVDRLRSSMSAKIPVLHIFEADKIRSSEGDEEILFTRNPLTWTVKYLRRIMIDHVFSPVNAIFQHDDQYVRISNEDDERREKIFVGGIMRI</sequence>
<keyword evidence="6 10" id="KW-1133">Transmembrane helix</keyword>
<dbReference type="Pfam" id="PF22776">
    <property type="entry name" value="K_trans_C"/>
    <property type="match status" value="1"/>
</dbReference>
<comment type="subcellular location">
    <subcellularLocation>
        <location evidence="1">Membrane</location>
        <topology evidence="1">Multi-pass membrane protein</topology>
    </subcellularLocation>
</comment>
<evidence type="ECO:0000259" key="12">
    <source>
        <dbReference type="Pfam" id="PF22776"/>
    </source>
</evidence>
<proteinExistence type="predicted"/>
<dbReference type="InterPro" id="IPR053951">
    <property type="entry name" value="K_trans_N"/>
</dbReference>
<feature type="transmembrane region" description="Helical" evidence="10">
    <location>
        <begin position="407"/>
        <end position="427"/>
    </location>
</feature>
<dbReference type="NCBIfam" id="TIGR00794">
    <property type="entry name" value="kup"/>
    <property type="match status" value="1"/>
</dbReference>
<evidence type="ECO:0000256" key="8">
    <source>
        <dbReference type="ARBA" id="ARBA00023136"/>
    </source>
</evidence>
<feature type="domain" description="K+ potassium transporter C-terminal" evidence="12">
    <location>
        <begin position="602"/>
        <end position="769"/>
    </location>
</feature>
<feature type="transmembrane region" description="Helical" evidence="10">
    <location>
        <begin position="74"/>
        <end position="95"/>
    </location>
</feature>
<dbReference type="PANTHER" id="PTHR30540">
    <property type="entry name" value="OSMOTIC STRESS POTASSIUM TRANSPORTER"/>
    <property type="match status" value="1"/>
</dbReference>
<feature type="transmembrane region" description="Helical" evidence="10">
    <location>
        <begin position="465"/>
        <end position="486"/>
    </location>
</feature>
<dbReference type="Pfam" id="PF02705">
    <property type="entry name" value="K_trans"/>
    <property type="match status" value="1"/>
</dbReference>
<organism evidence="13 14">
    <name type="scientific">Clavispora lusitaniae</name>
    <name type="common">Candida lusitaniae</name>
    <dbReference type="NCBI Taxonomy" id="36911"/>
    <lineage>
        <taxon>Eukaryota</taxon>
        <taxon>Fungi</taxon>
        <taxon>Dikarya</taxon>
        <taxon>Ascomycota</taxon>
        <taxon>Saccharomycotina</taxon>
        <taxon>Pichiomycetes</taxon>
        <taxon>Metschnikowiaceae</taxon>
        <taxon>Clavispora</taxon>
    </lineage>
</organism>
<name>A0AA91Q486_CLALS</name>
<evidence type="ECO:0000256" key="2">
    <source>
        <dbReference type="ARBA" id="ARBA00022448"/>
    </source>
</evidence>
<feature type="transmembrane region" description="Helical" evidence="10">
    <location>
        <begin position="168"/>
        <end position="190"/>
    </location>
</feature>
<dbReference type="GO" id="GO:0015079">
    <property type="term" value="F:potassium ion transmembrane transporter activity"/>
    <property type="evidence" value="ECO:0007669"/>
    <property type="project" value="InterPro"/>
</dbReference>
<evidence type="ECO:0000256" key="9">
    <source>
        <dbReference type="SAM" id="MobiDB-lite"/>
    </source>
</evidence>
<evidence type="ECO:0000256" key="7">
    <source>
        <dbReference type="ARBA" id="ARBA00023065"/>
    </source>
</evidence>
<evidence type="ECO:0000256" key="6">
    <source>
        <dbReference type="ARBA" id="ARBA00022989"/>
    </source>
</evidence>
<dbReference type="GO" id="GO:0016020">
    <property type="term" value="C:membrane"/>
    <property type="evidence" value="ECO:0007669"/>
    <property type="project" value="UniProtKB-SubCell"/>
</dbReference>
<keyword evidence="8 10" id="KW-0472">Membrane</keyword>
<evidence type="ECO:0000259" key="11">
    <source>
        <dbReference type="Pfam" id="PF02705"/>
    </source>
</evidence>
<feature type="transmembrane region" description="Helical" evidence="10">
    <location>
        <begin position="234"/>
        <end position="258"/>
    </location>
</feature>
<dbReference type="Proteomes" id="UP000195602">
    <property type="component" value="Unassembled WGS sequence"/>
</dbReference>
<keyword evidence="5" id="KW-0630">Potassium</keyword>
<evidence type="ECO:0000256" key="10">
    <source>
        <dbReference type="SAM" id="Phobius"/>
    </source>
</evidence>
<feature type="transmembrane region" description="Helical" evidence="10">
    <location>
        <begin position="493"/>
        <end position="512"/>
    </location>
</feature>
<evidence type="ECO:0000256" key="4">
    <source>
        <dbReference type="ARBA" id="ARBA00022692"/>
    </source>
</evidence>
<dbReference type="InterPro" id="IPR003855">
    <property type="entry name" value="K+_transporter"/>
</dbReference>
<dbReference type="KEGG" id="clus:A9F13_01g03839"/>
<keyword evidence="4 10" id="KW-0812">Transmembrane</keyword>
<feature type="region of interest" description="Disordered" evidence="9">
    <location>
        <begin position="1"/>
        <end position="25"/>
    </location>
</feature>
<keyword evidence="3" id="KW-0633">Potassium transport</keyword>
<dbReference type="AlphaFoldDB" id="A0AA91Q486"/>
<dbReference type="EMBL" id="LYUB02000001">
    <property type="protein sequence ID" value="OVF10943.1"/>
    <property type="molecule type" value="Genomic_DNA"/>
</dbReference>
<keyword evidence="7" id="KW-0406">Ion transport</keyword>
<feature type="transmembrane region" description="Helical" evidence="10">
    <location>
        <begin position="36"/>
        <end position="59"/>
    </location>
</feature>
<feature type="transmembrane region" description="Helical" evidence="10">
    <location>
        <begin position="312"/>
        <end position="333"/>
    </location>
</feature>
<keyword evidence="2" id="KW-0813">Transport</keyword>